<evidence type="ECO:0000256" key="1">
    <source>
        <dbReference type="SAM" id="SignalP"/>
    </source>
</evidence>
<organism evidence="2">
    <name type="scientific">Ixodes ricinus</name>
    <name type="common">Common tick</name>
    <name type="synonym">Acarus ricinus</name>
    <dbReference type="NCBI Taxonomy" id="34613"/>
    <lineage>
        <taxon>Eukaryota</taxon>
        <taxon>Metazoa</taxon>
        <taxon>Ecdysozoa</taxon>
        <taxon>Arthropoda</taxon>
        <taxon>Chelicerata</taxon>
        <taxon>Arachnida</taxon>
        <taxon>Acari</taxon>
        <taxon>Parasitiformes</taxon>
        <taxon>Ixodida</taxon>
        <taxon>Ixodoidea</taxon>
        <taxon>Ixodidae</taxon>
        <taxon>Ixodinae</taxon>
        <taxon>Ixodes</taxon>
    </lineage>
</organism>
<protein>
    <submittedName>
        <fullName evidence="2">Putative secreted protein</fullName>
    </submittedName>
</protein>
<dbReference type="EMBL" id="GIFC01000538">
    <property type="protein sequence ID" value="MXU82621.1"/>
    <property type="molecule type" value="Transcribed_RNA"/>
</dbReference>
<feature type="chain" id="PRO_5025336921" evidence="1">
    <location>
        <begin position="24"/>
        <end position="70"/>
    </location>
</feature>
<dbReference type="AlphaFoldDB" id="A0A6B0TXI8"/>
<name>A0A6B0TXI8_IXORI</name>
<feature type="signal peptide" evidence="1">
    <location>
        <begin position="1"/>
        <end position="23"/>
    </location>
</feature>
<evidence type="ECO:0000313" key="2">
    <source>
        <dbReference type="EMBL" id="MXU82621.1"/>
    </source>
</evidence>
<sequence>MLLESRLVLSFVWSAPFYLRVFGAQDTSSAKTPSRFSAAFWWCVEARDAGGWRKGFCLDVAATLACLFSR</sequence>
<reference evidence="2" key="1">
    <citation type="submission" date="2019-12" db="EMBL/GenBank/DDBJ databases">
        <title>An insight into the sialome of adult female Ixodes ricinus ticks feeding for 6 days.</title>
        <authorList>
            <person name="Perner J."/>
            <person name="Ribeiro J.M.C."/>
        </authorList>
    </citation>
    <scope>NUCLEOTIDE SEQUENCE</scope>
    <source>
        <strain evidence="2">Semi-engorged</strain>
        <tissue evidence="2">Salivary glands</tissue>
    </source>
</reference>
<accession>A0A6B0TXI8</accession>
<proteinExistence type="predicted"/>
<keyword evidence="1" id="KW-0732">Signal</keyword>